<evidence type="ECO:0000313" key="3">
    <source>
        <dbReference type="Proteomes" id="UP001295444"/>
    </source>
</evidence>
<dbReference type="Gene3D" id="3.30.250.20">
    <property type="entry name" value="L1 transposable element, C-terminal domain"/>
    <property type="match status" value="1"/>
</dbReference>
<dbReference type="InterPro" id="IPR042566">
    <property type="entry name" value="L1_C"/>
</dbReference>
<evidence type="ECO:0000256" key="1">
    <source>
        <dbReference type="SAM" id="MobiDB-lite"/>
    </source>
</evidence>
<sequence length="124" mass="13762">MAATRNKSPFSFEEHQLTFFPDLSRATLEWRRSLKPLTSILTKFQVPCRWGTPRSLLITQESGTMRVLGADEISSTLQTLGLPTTPEGSQTSAPVPRPIAWDPNRVRPFVPAAMREDPATTAVP</sequence>
<gene>
    <name evidence="2" type="ORF">PECUL_23A027353</name>
</gene>
<feature type="region of interest" description="Disordered" evidence="1">
    <location>
        <begin position="79"/>
        <end position="102"/>
    </location>
</feature>
<reference evidence="2" key="1">
    <citation type="submission" date="2022-03" db="EMBL/GenBank/DDBJ databases">
        <authorList>
            <person name="Alioto T."/>
            <person name="Alioto T."/>
            <person name="Gomez Garrido J."/>
        </authorList>
    </citation>
    <scope>NUCLEOTIDE SEQUENCE</scope>
</reference>
<accession>A0AAD1W3N4</accession>
<dbReference type="Proteomes" id="UP001295444">
    <property type="component" value="Chromosome 04"/>
</dbReference>
<organism evidence="2 3">
    <name type="scientific">Pelobates cultripes</name>
    <name type="common">Western spadefoot toad</name>
    <dbReference type="NCBI Taxonomy" id="61616"/>
    <lineage>
        <taxon>Eukaryota</taxon>
        <taxon>Metazoa</taxon>
        <taxon>Chordata</taxon>
        <taxon>Craniata</taxon>
        <taxon>Vertebrata</taxon>
        <taxon>Euteleostomi</taxon>
        <taxon>Amphibia</taxon>
        <taxon>Batrachia</taxon>
        <taxon>Anura</taxon>
        <taxon>Pelobatoidea</taxon>
        <taxon>Pelobatidae</taxon>
        <taxon>Pelobates</taxon>
    </lineage>
</organism>
<dbReference type="AlphaFoldDB" id="A0AAD1W3N4"/>
<protein>
    <submittedName>
        <fullName evidence="2">Uncharacterized protein</fullName>
    </submittedName>
</protein>
<evidence type="ECO:0000313" key="2">
    <source>
        <dbReference type="EMBL" id="CAH2282139.1"/>
    </source>
</evidence>
<feature type="compositionally biased region" description="Polar residues" evidence="1">
    <location>
        <begin position="79"/>
        <end position="93"/>
    </location>
</feature>
<dbReference type="EMBL" id="OW240915">
    <property type="protein sequence ID" value="CAH2282139.1"/>
    <property type="molecule type" value="Genomic_DNA"/>
</dbReference>
<proteinExistence type="predicted"/>
<name>A0AAD1W3N4_PELCU</name>
<keyword evidence="3" id="KW-1185">Reference proteome</keyword>